<gene>
    <name evidence="2" type="ORF">LCGC14_2354030</name>
</gene>
<dbReference type="AlphaFoldDB" id="A0A0F9C886"/>
<keyword evidence="1" id="KW-0472">Membrane</keyword>
<proteinExistence type="predicted"/>
<keyword evidence="1" id="KW-0812">Transmembrane</keyword>
<organism evidence="2">
    <name type="scientific">marine sediment metagenome</name>
    <dbReference type="NCBI Taxonomy" id="412755"/>
    <lineage>
        <taxon>unclassified sequences</taxon>
        <taxon>metagenomes</taxon>
        <taxon>ecological metagenomes</taxon>
    </lineage>
</organism>
<evidence type="ECO:0000256" key="1">
    <source>
        <dbReference type="SAM" id="Phobius"/>
    </source>
</evidence>
<feature type="transmembrane region" description="Helical" evidence="1">
    <location>
        <begin position="15"/>
        <end position="31"/>
    </location>
</feature>
<sequence length="106" mass="11451">MSQGEMPIGDLGPELAVLLAGIAALLLAMVLSQRRLWLCLWPALGGVGVAMVMAVSQLGAYRLIFSGNFALDAATGWARRQMSSWISARRRRGFIWLRCPNTGFGG</sequence>
<dbReference type="EMBL" id="LAZR01034331">
    <property type="protein sequence ID" value="KKL45598.1"/>
    <property type="molecule type" value="Genomic_DNA"/>
</dbReference>
<name>A0A0F9C886_9ZZZZ</name>
<evidence type="ECO:0000313" key="2">
    <source>
        <dbReference type="EMBL" id="KKL45598.1"/>
    </source>
</evidence>
<keyword evidence="1" id="KW-1133">Transmembrane helix</keyword>
<protein>
    <submittedName>
        <fullName evidence="2">Uncharacterized protein</fullName>
    </submittedName>
</protein>
<accession>A0A0F9C886</accession>
<comment type="caution">
    <text evidence="2">The sequence shown here is derived from an EMBL/GenBank/DDBJ whole genome shotgun (WGS) entry which is preliminary data.</text>
</comment>
<reference evidence="2" key="1">
    <citation type="journal article" date="2015" name="Nature">
        <title>Complex archaea that bridge the gap between prokaryotes and eukaryotes.</title>
        <authorList>
            <person name="Spang A."/>
            <person name="Saw J.H."/>
            <person name="Jorgensen S.L."/>
            <person name="Zaremba-Niedzwiedzka K."/>
            <person name="Martijn J."/>
            <person name="Lind A.E."/>
            <person name="van Eijk R."/>
            <person name="Schleper C."/>
            <person name="Guy L."/>
            <person name="Ettema T.J."/>
        </authorList>
    </citation>
    <scope>NUCLEOTIDE SEQUENCE</scope>
</reference>
<feature type="transmembrane region" description="Helical" evidence="1">
    <location>
        <begin position="38"/>
        <end position="61"/>
    </location>
</feature>